<evidence type="ECO:0000313" key="2">
    <source>
        <dbReference type="Proteomes" id="UP000580043"/>
    </source>
</evidence>
<evidence type="ECO:0000313" key="1">
    <source>
        <dbReference type="EMBL" id="NML28465.1"/>
    </source>
</evidence>
<dbReference type="EMBL" id="JABBGA010000027">
    <property type="protein sequence ID" value="NML28465.1"/>
    <property type="molecule type" value="Genomic_DNA"/>
</dbReference>
<keyword evidence="2" id="KW-1185">Reference proteome</keyword>
<comment type="caution">
    <text evidence="1">The sequence shown here is derived from an EMBL/GenBank/DDBJ whole genome shotgun (WGS) entry which is preliminary data.</text>
</comment>
<protein>
    <submittedName>
        <fullName evidence="1">Uncharacterized protein</fullName>
    </submittedName>
</protein>
<reference evidence="1 2" key="1">
    <citation type="submission" date="2020-04" db="EMBL/GenBank/DDBJ databases">
        <title>Zoogloea sp. G-4-1-14 isolated from soil.</title>
        <authorList>
            <person name="Dahal R.H."/>
        </authorList>
    </citation>
    <scope>NUCLEOTIDE SEQUENCE [LARGE SCALE GENOMIC DNA]</scope>
    <source>
        <strain evidence="1 2">G-4-1-14</strain>
    </source>
</reference>
<organism evidence="1 2">
    <name type="scientific">Zoogloea dura</name>
    <dbReference type="NCBI Taxonomy" id="2728840"/>
    <lineage>
        <taxon>Bacteria</taxon>
        <taxon>Pseudomonadati</taxon>
        <taxon>Pseudomonadota</taxon>
        <taxon>Betaproteobacteria</taxon>
        <taxon>Rhodocyclales</taxon>
        <taxon>Zoogloeaceae</taxon>
        <taxon>Zoogloea</taxon>
    </lineage>
</organism>
<dbReference type="RefSeq" id="WP_169147989.1">
    <property type="nucleotide sequence ID" value="NZ_JABBGA010000027.1"/>
</dbReference>
<gene>
    <name evidence="1" type="ORF">HHL15_22125</name>
</gene>
<sequence length="78" mass="8664">MQAHGDFVFKPYAVPRPGIEPKWDGCYDLFARDGNPLRRSIRVPSPEGFDDPELACVAAEILAEWDIRDGYGVARAGN</sequence>
<accession>A0A848GC83</accession>
<dbReference type="AlphaFoldDB" id="A0A848GC83"/>
<dbReference type="Proteomes" id="UP000580043">
    <property type="component" value="Unassembled WGS sequence"/>
</dbReference>
<name>A0A848GC83_9RHOO</name>
<proteinExistence type="predicted"/>